<dbReference type="InterPro" id="IPR018123">
    <property type="entry name" value="WWE-dom_subgr"/>
</dbReference>
<evidence type="ECO:0000256" key="11">
    <source>
        <dbReference type="PROSITE-ProRule" id="PRU00175"/>
    </source>
</evidence>
<keyword evidence="7 11" id="KW-0863">Zinc-finger</keyword>
<evidence type="ECO:0000256" key="6">
    <source>
        <dbReference type="ARBA" id="ARBA00022723"/>
    </source>
</evidence>
<evidence type="ECO:0000313" key="18">
    <source>
        <dbReference type="EMBL" id="OQR76134.1"/>
    </source>
</evidence>
<accession>A0A1V9XRK7</accession>
<dbReference type="CDD" id="cd16546">
    <property type="entry name" value="RING-HC_RNF146"/>
    <property type="match status" value="1"/>
</dbReference>
<dbReference type="GO" id="GO:0003677">
    <property type="term" value="F:DNA binding"/>
    <property type="evidence" value="ECO:0007669"/>
    <property type="project" value="UniProtKB-UniRule"/>
</dbReference>
<dbReference type="GO" id="GO:0016055">
    <property type="term" value="P:Wnt signaling pathway"/>
    <property type="evidence" value="ECO:0007669"/>
    <property type="project" value="UniProtKB-KW"/>
</dbReference>
<dbReference type="OrthoDB" id="10065815at2759"/>
<dbReference type="InterPro" id="IPR001841">
    <property type="entry name" value="Znf_RING"/>
</dbReference>
<keyword evidence="4 13" id="KW-0808">Transferase</keyword>
<evidence type="ECO:0000256" key="10">
    <source>
        <dbReference type="ARBA" id="ARBA00023125"/>
    </source>
</evidence>
<feature type="region of interest" description="Disordered" evidence="14">
    <location>
        <begin position="90"/>
        <end position="125"/>
    </location>
</feature>
<feature type="domain" description="WWE" evidence="16">
    <location>
        <begin position="293"/>
        <end position="369"/>
    </location>
</feature>
<keyword evidence="9 13" id="KW-0862">Zinc</keyword>
<dbReference type="PROSITE" id="PS50950">
    <property type="entry name" value="ZF_THAP"/>
    <property type="match status" value="1"/>
</dbReference>
<dbReference type="GO" id="GO:0006511">
    <property type="term" value="P:ubiquitin-dependent protein catabolic process"/>
    <property type="evidence" value="ECO:0007669"/>
    <property type="project" value="UniProtKB-UniRule"/>
</dbReference>
<dbReference type="PANTHER" id="PTHR13417">
    <property type="entry name" value="E3 UBIQUITIN-PROTEIN LIGASE RNF146"/>
    <property type="match status" value="1"/>
</dbReference>
<dbReference type="UniPathway" id="UPA00143"/>
<name>A0A1V9XRK7_9ACAR</name>
<reference evidence="18 19" key="1">
    <citation type="journal article" date="2017" name="Gigascience">
        <title>Draft genome of the honey bee ectoparasitic mite, Tropilaelaps mercedesae, is shaped by the parasitic life history.</title>
        <authorList>
            <person name="Dong X."/>
            <person name="Armstrong S.D."/>
            <person name="Xia D."/>
            <person name="Makepeace B.L."/>
            <person name="Darby A.C."/>
            <person name="Kadowaki T."/>
        </authorList>
    </citation>
    <scope>NUCLEOTIDE SEQUENCE [LARGE SCALE GENOMIC DNA]</scope>
    <source>
        <strain evidence="18">Wuxi-XJTLU</strain>
    </source>
</reference>
<keyword evidence="10 12" id="KW-0238">DNA-binding</keyword>
<dbReference type="Gene3D" id="3.30.720.50">
    <property type="match status" value="1"/>
</dbReference>
<evidence type="ECO:0000256" key="14">
    <source>
        <dbReference type="SAM" id="MobiDB-lite"/>
    </source>
</evidence>
<dbReference type="Pfam" id="PF13920">
    <property type="entry name" value="zf-C3HC4_3"/>
    <property type="match status" value="1"/>
</dbReference>
<keyword evidence="3 13" id="KW-0963">Cytoplasm</keyword>
<dbReference type="AlphaFoldDB" id="A0A1V9XRK7"/>
<dbReference type="EC" id="2.3.2.27" evidence="13"/>
<dbReference type="PANTHER" id="PTHR13417:SF2">
    <property type="entry name" value="E3 UBIQUITIN-PROTEIN LIGASE RNF146"/>
    <property type="match status" value="1"/>
</dbReference>
<dbReference type="InParanoid" id="A0A1V9XRK7"/>
<keyword evidence="19" id="KW-1185">Reference proteome</keyword>
<keyword evidence="5" id="KW-0879">Wnt signaling pathway</keyword>
<dbReference type="STRING" id="418985.A0A1V9XRK7"/>
<dbReference type="EMBL" id="MNPL01005262">
    <property type="protein sequence ID" value="OQR76134.1"/>
    <property type="molecule type" value="Genomic_DNA"/>
</dbReference>
<evidence type="ECO:0000256" key="3">
    <source>
        <dbReference type="ARBA" id="ARBA00022490"/>
    </source>
</evidence>
<dbReference type="SMART" id="SM00678">
    <property type="entry name" value="WWE"/>
    <property type="match status" value="1"/>
</dbReference>
<evidence type="ECO:0000256" key="5">
    <source>
        <dbReference type="ARBA" id="ARBA00022687"/>
    </source>
</evidence>
<proteinExistence type="predicted"/>
<keyword evidence="6 13" id="KW-0479">Metal-binding</keyword>
<dbReference type="InterPro" id="IPR033509">
    <property type="entry name" value="RNF146"/>
</dbReference>
<evidence type="ECO:0000256" key="2">
    <source>
        <dbReference type="ARBA" id="ARBA00004514"/>
    </source>
</evidence>
<evidence type="ECO:0000259" key="16">
    <source>
        <dbReference type="PROSITE" id="PS50918"/>
    </source>
</evidence>
<evidence type="ECO:0000256" key="4">
    <source>
        <dbReference type="ARBA" id="ARBA00022679"/>
    </source>
</evidence>
<comment type="PTM">
    <text evidence="13">Ubiquitinated; autoubiquitinated.</text>
</comment>
<comment type="function">
    <text evidence="13">E3 ubiquitin-protein ligase that specifically binds poly-ADP-ribosylated proteins and mediates their ubiquitination and subsequent degradation.</text>
</comment>
<feature type="domain" description="THAP-type" evidence="17">
    <location>
        <begin position="1"/>
        <end position="75"/>
    </location>
</feature>
<comment type="domain">
    <text evidence="13">The WWE domain mediates non-covalent poly(ADP-ribose)-binding.</text>
</comment>
<dbReference type="InterPro" id="IPR006612">
    <property type="entry name" value="THAP_Znf"/>
</dbReference>
<dbReference type="SUPFAM" id="SSF57716">
    <property type="entry name" value="Glucocorticoid receptor-like (DNA-binding domain)"/>
    <property type="match status" value="1"/>
</dbReference>
<comment type="subcellular location">
    <subcellularLocation>
        <location evidence="2 13">Cytoplasm</location>
        <location evidence="2 13">Cytosol</location>
    </subcellularLocation>
</comment>
<evidence type="ECO:0000256" key="9">
    <source>
        <dbReference type="ARBA" id="ARBA00022833"/>
    </source>
</evidence>
<dbReference type="InterPro" id="IPR044110">
    <property type="entry name" value="RING-HC_RNF146"/>
</dbReference>
<comment type="catalytic activity">
    <reaction evidence="1 13">
        <text>S-ubiquitinyl-[E2 ubiquitin-conjugating enzyme]-L-cysteine + [acceptor protein]-L-lysine = [E2 ubiquitin-conjugating enzyme]-L-cysteine + N(6)-ubiquitinyl-[acceptor protein]-L-lysine.</text>
        <dbReference type="EC" id="2.3.2.27"/>
    </reaction>
</comment>
<evidence type="ECO:0000313" key="19">
    <source>
        <dbReference type="Proteomes" id="UP000192247"/>
    </source>
</evidence>
<dbReference type="PROSITE" id="PS50918">
    <property type="entry name" value="WWE"/>
    <property type="match status" value="1"/>
</dbReference>
<evidence type="ECO:0000256" key="1">
    <source>
        <dbReference type="ARBA" id="ARBA00000900"/>
    </source>
</evidence>
<dbReference type="InterPro" id="IPR017907">
    <property type="entry name" value="Znf_RING_CS"/>
</dbReference>
<dbReference type="SMART" id="SM00184">
    <property type="entry name" value="RING"/>
    <property type="match status" value="1"/>
</dbReference>
<dbReference type="GO" id="GO:0072572">
    <property type="term" value="F:poly-ADP-D-ribose binding"/>
    <property type="evidence" value="ECO:0007669"/>
    <property type="project" value="UniProtKB-UniRule"/>
</dbReference>
<evidence type="ECO:0000256" key="8">
    <source>
        <dbReference type="ARBA" id="ARBA00022786"/>
    </source>
</evidence>
<evidence type="ECO:0000256" key="7">
    <source>
        <dbReference type="ARBA" id="ARBA00022771"/>
    </source>
</evidence>
<comment type="pathway">
    <text evidence="13">Protein modification; protein ubiquitination.</text>
</comment>
<feature type="domain" description="RING-type" evidence="15">
    <location>
        <begin position="239"/>
        <end position="277"/>
    </location>
</feature>
<gene>
    <name evidence="18" type="ORF">BIW11_07973</name>
</gene>
<feature type="compositionally biased region" description="Basic and acidic residues" evidence="14">
    <location>
        <begin position="96"/>
        <end position="105"/>
    </location>
</feature>
<dbReference type="PROSITE" id="PS50089">
    <property type="entry name" value="ZF_RING_2"/>
    <property type="match status" value="1"/>
</dbReference>
<evidence type="ECO:0000256" key="13">
    <source>
        <dbReference type="RuleBase" id="RU367115"/>
    </source>
</evidence>
<keyword evidence="8 13" id="KW-0833">Ubl conjugation pathway</keyword>
<evidence type="ECO:0000259" key="17">
    <source>
        <dbReference type="PROSITE" id="PS50950"/>
    </source>
</evidence>
<dbReference type="SUPFAM" id="SSF57850">
    <property type="entry name" value="RING/U-box"/>
    <property type="match status" value="1"/>
</dbReference>
<protein>
    <recommendedName>
        <fullName evidence="13">E3 ubiquitin-protein ligase</fullName>
        <ecNumber evidence="13">2.3.2.27</ecNumber>
    </recommendedName>
</protein>
<dbReference type="GO" id="GO:0061630">
    <property type="term" value="F:ubiquitin protein ligase activity"/>
    <property type="evidence" value="ECO:0007669"/>
    <property type="project" value="UniProtKB-UniRule"/>
</dbReference>
<dbReference type="PROSITE" id="PS00518">
    <property type="entry name" value="ZF_RING_1"/>
    <property type="match status" value="1"/>
</dbReference>
<dbReference type="Proteomes" id="UP000192247">
    <property type="component" value="Unassembled WGS sequence"/>
</dbReference>
<dbReference type="GO" id="GO:0051865">
    <property type="term" value="P:protein autoubiquitination"/>
    <property type="evidence" value="ECO:0007669"/>
    <property type="project" value="UniProtKB-UniRule"/>
</dbReference>
<evidence type="ECO:0000256" key="12">
    <source>
        <dbReference type="PROSITE-ProRule" id="PRU00309"/>
    </source>
</evidence>
<dbReference type="InterPro" id="IPR004170">
    <property type="entry name" value="WWE_dom"/>
</dbReference>
<sequence>MPRENVCLLCGIRSTRCLLFPPRSTPRREGWFRTLEMSDDELRSRGGNYVCGDHFDTNDFDADGNLWPHAVPQLVASSLISEFDSEDDGFSDVELSDDRGGRLTKTENSAEGSEHALPVSSSPCQVGTSPVLLELNSTNRKMVDLVKQKHLLSRIKQEIKQNLHDAQLDPNQGPSSLSGNHPHVMPVTPIPLKISRNGPDGTYIAGASTTASSLDDLPAPSQAATQDGLVSGSSSDHDCPVCLQPFSHPVKLPCSHIFCFLCAKGFANQHGRCAFCRAPIPQGYMDLPVLVPEKHRASKNIDSKFAWYYEGRNGWWQFEERLSDELEEALEHGKTEHELQIAGFIYVIDMQRMVQYRKDHPTRTRRIKRDHFAAPRKGIAGLQEDLINGTIL</sequence>
<comment type="caution">
    <text evidence="18">The sequence shown here is derived from an EMBL/GenBank/DDBJ whole genome shotgun (WGS) entry which is preliminary data.</text>
</comment>
<dbReference type="InterPro" id="IPR037197">
    <property type="entry name" value="WWE_dom_sf"/>
</dbReference>
<dbReference type="Pfam" id="PF02825">
    <property type="entry name" value="WWE"/>
    <property type="match status" value="1"/>
</dbReference>
<dbReference type="InterPro" id="IPR013083">
    <property type="entry name" value="Znf_RING/FYVE/PHD"/>
</dbReference>
<dbReference type="GO" id="GO:0005634">
    <property type="term" value="C:nucleus"/>
    <property type="evidence" value="ECO:0007669"/>
    <property type="project" value="TreeGrafter"/>
</dbReference>
<organism evidence="18 19">
    <name type="scientific">Tropilaelaps mercedesae</name>
    <dbReference type="NCBI Taxonomy" id="418985"/>
    <lineage>
        <taxon>Eukaryota</taxon>
        <taxon>Metazoa</taxon>
        <taxon>Ecdysozoa</taxon>
        <taxon>Arthropoda</taxon>
        <taxon>Chelicerata</taxon>
        <taxon>Arachnida</taxon>
        <taxon>Acari</taxon>
        <taxon>Parasitiformes</taxon>
        <taxon>Mesostigmata</taxon>
        <taxon>Gamasina</taxon>
        <taxon>Dermanyssoidea</taxon>
        <taxon>Laelapidae</taxon>
        <taxon>Tropilaelaps</taxon>
    </lineage>
</organism>
<evidence type="ECO:0000259" key="15">
    <source>
        <dbReference type="PROSITE" id="PS50089"/>
    </source>
</evidence>
<dbReference type="GO" id="GO:0008270">
    <property type="term" value="F:zinc ion binding"/>
    <property type="evidence" value="ECO:0007669"/>
    <property type="project" value="UniProtKB-UniRule"/>
</dbReference>
<dbReference type="GO" id="GO:0005829">
    <property type="term" value="C:cytosol"/>
    <property type="evidence" value="ECO:0007669"/>
    <property type="project" value="UniProtKB-SubCell"/>
</dbReference>
<dbReference type="SUPFAM" id="SSF117839">
    <property type="entry name" value="WWE domain"/>
    <property type="match status" value="1"/>
</dbReference>
<dbReference type="Gene3D" id="3.30.40.10">
    <property type="entry name" value="Zinc/RING finger domain, C3HC4 (zinc finger)"/>
    <property type="match status" value="1"/>
</dbReference>